<evidence type="ECO:0000256" key="1">
    <source>
        <dbReference type="SAM" id="MobiDB-lite"/>
    </source>
</evidence>
<dbReference type="RefSeq" id="WP_385938780.1">
    <property type="nucleotide sequence ID" value="NZ_JBHSOZ010000003.1"/>
</dbReference>
<sequence length="450" mass="49691">MKKKIFKVLSTAGLLAIIAACNNEEEAEVIEEDTTNENVEEESEDMEEGMDHGDMDHEDMDHGDMDHGDMDHNMEGGSEEEIREKAATPPESLNENATQGLIDNQTKNITRIDNNDTIEFAVQVSQTVWPAVYEENQPGTVILVPEDNWQVSLASLNLVHHPNDGPALFIESDNIPEVVSQEISRLQPKGNEEGVEVIVMGSVSDSVIEELDEYNVEQIQEDDPASFAYEIDEAYASIIGEAPENVIVGSMENESRELTTVAGNWIAHMDESLLYVDSDEIPEATSEALEKREGNANIYLLGSESAISANVEEELNEYGEVERIEGESPAELSVAFAQFRDDDNDFGWGINEPGHGLSFISTDTPDLAIAGAPFAHLGKHAPMIWLEEGELTDEVYEYFSALKPIFENNPMEGPYNHGFILGTFDDISFETQGIIDQKLELEGLNGHGGH</sequence>
<feature type="region of interest" description="Disordered" evidence="1">
    <location>
        <begin position="28"/>
        <end position="96"/>
    </location>
</feature>
<name>A0ABW0YMB3_9BACI</name>
<keyword evidence="3" id="KW-1185">Reference proteome</keyword>
<dbReference type="PROSITE" id="PS51257">
    <property type="entry name" value="PROKAR_LIPOPROTEIN"/>
    <property type="match status" value="1"/>
</dbReference>
<accession>A0ABW0YMB3</accession>
<proteinExistence type="predicted"/>
<comment type="caution">
    <text evidence="2">The sequence shown here is derived from an EMBL/GenBank/DDBJ whole genome shotgun (WGS) entry which is preliminary data.</text>
</comment>
<feature type="compositionally biased region" description="Acidic residues" evidence="1">
    <location>
        <begin position="28"/>
        <end position="48"/>
    </location>
</feature>
<evidence type="ECO:0000313" key="2">
    <source>
        <dbReference type="EMBL" id="MFC5711892.1"/>
    </source>
</evidence>
<reference evidence="3" key="1">
    <citation type="journal article" date="2019" name="Int. J. Syst. Evol. Microbiol.">
        <title>The Global Catalogue of Microorganisms (GCM) 10K type strain sequencing project: providing services to taxonomists for standard genome sequencing and annotation.</title>
        <authorList>
            <consortium name="The Broad Institute Genomics Platform"/>
            <consortium name="The Broad Institute Genome Sequencing Center for Infectious Disease"/>
            <person name="Wu L."/>
            <person name="Ma J."/>
        </authorList>
    </citation>
    <scope>NUCLEOTIDE SEQUENCE [LARGE SCALE GENOMIC DNA]</scope>
    <source>
        <strain evidence="3">CECT 7184</strain>
    </source>
</reference>
<dbReference type="EMBL" id="JBHSOZ010000003">
    <property type="protein sequence ID" value="MFC5711892.1"/>
    <property type="molecule type" value="Genomic_DNA"/>
</dbReference>
<organism evidence="2 3">
    <name type="scientific">Thalassorhabdus alkalitolerans</name>
    <dbReference type="NCBI Taxonomy" id="2282697"/>
    <lineage>
        <taxon>Bacteria</taxon>
        <taxon>Bacillati</taxon>
        <taxon>Bacillota</taxon>
        <taxon>Bacilli</taxon>
        <taxon>Bacillales</taxon>
        <taxon>Bacillaceae</taxon>
        <taxon>Thalassorhabdus</taxon>
    </lineage>
</organism>
<feature type="compositionally biased region" description="Basic and acidic residues" evidence="1">
    <location>
        <begin position="49"/>
        <end position="86"/>
    </location>
</feature>
<gene>
    <name evidence="2" type="ORF">ACFPU1_03785</name>
</gene>
<dbReference type="Proteomes" id="UP001596142">
    <property type="component" value="Unassembled WGS sequence"/>
</dbReference>
<evidence type="ECO:0000313" key="3">
    <source>
        <dbReference type="Proteomes" id="UP001596142"/>
    </source>
</evidence>
<protein>
    <submittedName>
        <fullName evidence="2">Cell wall-binding repeat-containing protein</fullName>
    </submittedName>
</protein>